<accession>A0ABS9SGK6</accession>
<evidence type="ECO:0008006" key="3">
    <source>
        <dbReference type="Google" id="ProtNLM"/>
    </source>
</evidence>
<reference evidence="1 2" key="1">
    <citation type="submission" date="2022-02" db="EMBL/GenBank/DDBJ databases">
        <authorList>
            <person name="Min J."/>
        </authorList>
    </citation>
    <scope>NUCLEOTIDE SEQUENCE [LARGE SCALE GENOMIC DNA]</scope>
    <source>
        <strain evidence="1 2">GR10-1</strain>
    </source>
</reference>
<sequence length="152" mass="16871">MRDVLNAAAASDLSNFSGNIFGGTALPPIEDYNYWKPDAVGSYNGTVGAVYPNPFDFRRAGVLQPFRTNQSLFLEDGSYWKISQITFAYNFNRNLIKRLSMSSARLAFTAANVYTFSKYSGPDPELVSALGRDNSNGYPNARTYSMSLNVQF</sequence>
<dbReference type="RefSeq" id="WP_240826684.1">
    <property type="nucleotide sequence ID" value="NZ_JAKWBL010000001.1"/>
</dbReference>
<evidence type="ECO:0000313" key="2">
    <source>
        <dbReference type="Proteomes" id="UP001202248"/>
    </source>
</evidence>
<proteinExistence type="predicted"/>
<organism evidence="1 2">
    <name type="scientific">Niabella ginsengisoli</name>
    <dbReference type="NCBI Taxonomy" id="522298"/>
    <lineage>
        <taxon>Bacteria</taxon>
        <taxon>Pseudomonadati</taxon>
        <taxon>Bacteroidota</taxon>
        <taxon>Chitinophagia</taxon>
        <taxon>Chitinophagales</taxon>
        <taxon>Chitinophagaceae</taxon>
        <taxon>Niabella</taxon>
    </lineage>
</organism>
<comment type="caution">
    <text evidence="1">The sequence shown here is derived from an EMBL/GenBank/DDBJ whole genome shotgun (WGS) entry which is preliminary data.</text>
</comment>
<dbReference type="Proteomes" id="UP001202248">
    <property type="component" value="Unassembled WGS sequence"/>
</dbReference>
<gene>
    <name evidence="1" type="ORF">MKP09_04915</name>
</gene>
<protein>
    <recommendedName>
        <fullName evidence="3">TonB-dependent receptor</fullName>
    </recommendedName>
</protein>
<keyword evidence="2" id="KW-1185">Reference proteome</keyword>
<dbReference type="EMBL" id="JAKWBL010000001">
    <property type="protein sequence ID" value="MCH5597289.1"/>
    <property type="molecule type" value="Genomic_DNA"/>
</dbReference>
<name>A0ABS9SGK6_9BACT</name>
<evidence type="ECO:0000313" key="1">
    <source>
        <dbReference type="EMBL" id="MCH5597289.1"/>
    </source>
</evidence>